<keyword evidence="5 8" id="KW-1015">Disulfide bond</keyword>
<comment type="subunit">
    <text evidence="7">Homomultimer; disulfide-linked. The N- and C-terminus mediate their assembly into higher order structures to form filaments. The CTCK domains of two polypeptides associate in the endoplasmic reticulum to generate intermolecularly disulfide-bonded dimers. These dimers progress to the Golgi apparatus, which is a more acidic environment than the endoplasmic reticulum. Under acidic conditions, the N-termini form non-covalent intermolecular interactions that juxtapose assemblies from different CTCK-linked dimers to produce long, disulfide-linked polymers that remain highly compact until secretion.</text>
</comment>
<evidence type="ECO:0000259" key="9">
    <source>
        <dbReference type="PROSITE" id="PS01225"/>
    </source>
</evidence>
<dbReference type="PANTHER" id="PTHR11339">
    <property type="entry name" value="EXTRACELLULAR MATRIX GLYCOPROTEIN RELATED"/>
    <property type="match status" value="1"/>
</dbReference>
<dbReference type="SMART" id="SM00216">
    <property type="entry name" value="VWD"/>
    <property type="match status" value="4"/>
</dbReference>
<comment type="subcellular location">
    <subcellularLocation>
        <location evidence="1">Secreted</location>
    </subcellularLocation>
</comment>
<dbReference type="SUPFAM" id="SSF57567">
    <property type="entry name" value="Serine protease inhibitors"/>
    <property type="match status" value="4"/>
</dbReference>
<evidence type="ECO:0000313" key="12">
    <source>
        <dbReference type="Proteomes" id="UP000694621"/>
    </source>
</evidence>
<organism evidence="11 12">
    <name type="scientific">Astyanax mexicanus</name>
    <name type="common">Blind cave fish</name>
    <name type="synonym">Astyanax fasciatus mexicanus</name>
    <dbReference type="NCBI Taxonomy" id="7994"/>
    <lineage>
        <taxon>Eukaryota</taxon>
        <taxon>Metazoa</taxon>
        <taxon>Chordata</taxon>
        <taxon>Craniata</taxon>
        <taxon>Vertebrata</taxon>
        <taxon>Euteleostomi</taxon>
        <taxon>Actinopterygii</taxon>
        <taxon>Neopterygii</taxon>
        <taxon>Teleostei</taxon>
        <taxon>Ostariophysi</taxon>
        <taxon>Characiformes</taxon>
        <taxon>Characoidei</taxon>
        <taxon>Acestrorhamphidae</taxon>
        <taxon>Acestrorhamphinae</taxon>
        <taxon>Astyanax</taxon>
    </lineage>
</organism>
<dbReference type="PROSITE" id="PS01225">
    <property type="entry name" value="CTCK_2"/>
    <property type="match status" value="1"/>
</dbReference>
<dbReference type="PROSITE" id="PS51233">
    <property type="entry name" value="VWFD"/>
    <property type="match status" value="4"/>
</dbReference>
<keyword evidence="2" id="KW-0964">Secreted</keyword>
<comment type="caution">
    <text evidence="8">Lacks conserved residue(s) required for the propagation of feature annotation.</text>
</comment>
<evidence type="ECO:0000256" key="4">
    <source>
        <dbReference type="ARBA" id="ARBA00022737"/>
    </source>
</evidence>
<dbReference type="Proteomes" id="UP000694621">
    <property type="component" value="Unplaced"/>
</dbReference>
<dbReference type="FunFam" id="2.10.25.10:FF:000414">
    <property type="entry name" value="von Willebrand factor"/>
    <property type="match status" value="1"/>
</dbReference>
<protein>
    <recommendedName>
        <fullName evidence="13">Mucin 5.1, oligomeric mucus/gel-forming</fullName>
    </recommendedName>
</protein>
<dbReference type="InterPro" id="IPR001846">
    <property type="entry name" value="VWF_type-D"/>
</dbReference>
<dbReference type="PROSITE" id="PS01208">
    <property type="entry name" value="VWFC_1"/>
    <property type="match status" value="2"/>
</dbReference>
<feature type="domain" description="CTCK" evidence="9">
    <location>
        <begin position="1656"/>
        <end position="1753"/>
    </location>
</feature>
<dbReference type="PANTHER" id="PTHR11339:SF408">
    <property type="entry name" value="MUCIN-5B"/>
    <property type="match status" value="1"/>
</dbReference>
<reference evidence="11" key="1">
    <citation type="submission" date="2025-08" db="UniProtKB">
        <authorList>
            <consortium name="Ensembl"/>
        </authorList>
    </citation>
    <scope>IDENTIFICATION</scope>
</reference>
<dbReference type="CDD" id="cd19941">
    <property type="entry name" value="TIL"/>
    <property type="match status" value="3"/>
</dbReference>
<evidence type="ECO:0000256" key="5">
    <source>
        <dbReference type="ARBA" id="ARBA00023157"/>
    </source>
</evidence>
<dbReference type="InterPro" id="IPR002919">
    <property type="entry name" value="TIL_dom"/>
</dbReference>
<proteinExistence type="predicted"/>
<evidence type="ECO:0000256" key="2">
    <source>
        <dbReference type="ARBA" id="ARBA00022525"/>
    </source>
</evidence>
<evidence type="ECO:0000313" key="11">
    <source>
        <dbReference type="Ensembl" id="ENSAMXP00005018026.1"/>
    </source>
</evidence>
<feature type="disulfide bond" evidence="8">
    <location>
        <begin position="1695"/>
        <end position="1747"/>
    </location>
</feature>
<evidence type="ECO:0000256" key="6">
    <source>
        <dbReference type="ARBA" id="ARBA00023180"/>
    </source>
</evidence>
<dbReference type="PROSITE" id="PS01185">
    <property type="entry name" value="CTCK_1"/>
    <property type="match status" value="1"/>
</dbReference>
<feature type="disulfide bond" evidence="8">
    <location>
        <begin position="1691"/>
        <end position="1745"/>
    </location>
</feature>
<dbReference type="Ensembl" id="ENSAMXT00005019927.1">
    <property type="protein sequence ID" value="ENSAMXP00005018026.1"/>
    <property type="gene ID" value="ENSAMXG00005008957.1"/>
</dbReference>
<feature type="domain" description="VWFD" evidence="10">
    <location>
        <begin position="1229"/>
        <end position="1408"/>
    </location>
</feature>
<feature type="domain" description="VWFD" evidence="10">
    <location>
        <begin position="15"/>
        <end position="188"/>
    </location>
</feature>
<dbReference type="InterPro" id="IPR058753">
    <property type="entry name" value="TIL_OTOGL_Mucin"/>
</dbReference>
<dbReference type="InterPro" id="IPR001007">
    <property type="entry name" value="VWF_dom"/>
</dbReference>
<dbReference type="SMART" id="SM00215">
    <property type="entry name" value="VWC_out"/>
    <property type="match status" value="3"/>
</dbReference>
<evidence type="ECO:0000256" key="8">
    <source>
        <dbReference type="PROSITE-ProRule" id="PRU00039"/>
    </source>
</evidence>
<dbReference type="FunFam" id="2.10.25.10:FF:000674">
    <property type="entry name" value="Mucin-2"/>
    <property type="match status" value="1"/>
</dbReference>
<dbReference type="InterPro" id="IPR014853">
    <property type="entry name" value="VWF/SSPO/ZAN-like_Cys-rich_dom"/>
</dbReference>
<dbReference type="Pfam" id="PF08742">
    <property type="entry name" value="C8"/>
    <property type="match status" value="4"/>
</dbReference>
<dbReference type="SUPFAM" id="SSF57603">
    <property type="entry name" value="FnI-like domain"/>
    <property type="match status" value="1"/>
</dbReference>
<feature type="disulfide bond" evidence="8">
    <location>
        <begin position="1680"/>
        <end position="1729"/>
    </location>
</feature>
<keyword evidence="4" id="KW-0677">Repeat</keyword>
<dbReference type="InterPro" id="IPR006207">
    <property type="entry name" value="Cys_knot_C"/>
</dbReference>
<dbReference type="Pfam" id="PF01826">
    <property type="entry name" value="TIL"/>
    <property type="match status" value="1"/>
</dbReference>
<dbReference type="Pfam" id="PF00094">
    <property type="entry name" value="VWD"/>
    <property type="match status" value="4"/>
</dbReference>
<name>A0A8B9HTF2_ASTMX</name>
<dbReference type="GO" id="GO:0031012">
    <property type="term" value="C:extracellular matrix"/>
    <property type="evidence" value="ECO:0007669"/>
    <property type="project" value="TreeGrafter"/>
</dbReference>
<dbReference type="InterPro" id="IPR050780">
    <property type="entry name" value="Mucin_vWF_Thrombospondin_sf"/>
</dbReference>
<dbReference type="Gene3D" id="2.10.25.10">
    <property type="entry name" value="Laminin"/>
    <property type="match status" value="3"/>
</dbReference>
<evidence type="ECO:0000259" key="10">
    <source>
        <dbReference type="PROSITE" id="PS51233"/>
    </source>
</evidence>
<evidence type="ECO:0008006" key="13">
    <source>
        <dbReference type="Google" id="ProtNLM"/>
    </source>
</evidence>
<feature type="domain" description="VWFD" evidence="10">
    <location>
        <begin position="353"/>
        <end position="520"/>
    </location>
</feature>
<dbReference type="SMART" id="SM00041">
    <property type="entry name" value="CT"/>
    <property type="match status" value="1"/>
</dbReference>
<dbReference type="SMART" id="SM00832">
    <property type="entry name" value="C8"/>
    <property type="match status" value="4"/>
</dbReference>
<dbReference type="Pfam" id="PF25962">
    <property type="entry name" value="TIL_OTOGL_Mucin"/>
    <property type="match status" value="1"/>
</dbReference>
<evidence type="ECO:0000256" key="3">
    <source>
        <dbReference type="ARBA" id="ARBA00022729"/>
    </source>
</evidence>
<dbReference type="SMART" id="SM00214">
    <property type="entry name" value="VWC"/>
    <property type="match status" value="5"/>
</dbReference>
<accession>A0A8B9HTF2</accession>
<keyword evidence="3" id="KW-0732">Signal</keyword>
<feature type="domain" description="VWFD" evidence="10">
    <location>
        <begin position="812"/>
        <end position="982"/>
    </location>
</feature>
<keyword evidence="6" id="KW-0325">Glycoprotein</keyword>
<dbReference type="GO" id="GO:0005615">
    <property type="term" value="C:extracellular space"/>
    <property type="evidence" value="ECO:0007669"/>
    <property type="project" value="TreeGrafter"/>
</dbReference>
<dbReference type="InterPro" id="IPR036084">
    <property type="entry name" value="Ser_inhib-like_sf"/>
</dbReference>
<evidence type="ECO:0000256" key="1">
    <source>
        <dbReference type="ARBA" id="ARBA00004613"/>
    </source>
</evidence>
<evidence type="ECO:0000256" key="7">
    <source>
        <dbReference type="ARBA" id="ARBA00063950"/>
    </source>
</evidence>
<sequence length="1762" mass="192257">MDNCIYWTDCKHNGQVCSTWGNYHFKTYDGDVFQLPSTCNHILTSQCRGSYEAFNIQLRRQVENGEPTISKITMKLDGTVVELAKGSIVVNGETVKAPHLGSGVFIETISSYIMVKATVGLTAMWNEDDSRGLFLSLSLSVSPMSYSNYLFTTVWCLTLFLSLFCKMLQKKNVFNPHFLFVSPQNFCQNLFLSKAFSSCTDLVSVEPFTKVCVEDLCQCNSSAGSSCLCDTLAEYSRQCVHAGGQPANWRTEHFCPMKCPESKVYMECGSPCMDTCSNPERGQVCGEHCIDGCFCPSDTVFDDVTNTGCIPLSNCSCIHGGKAYASGEGYSSSCRECTCSGGQWNCVDKQCPGTCSVEGGAHIITFDGKPYTFHGDCSYVLSKECTGTDFTILGDLVKCGITDSETCLKAVTLALSNGTNVSLSCELNINLLFKKTDISIFKPSSFYIVIQTTIGLRLEIQLTPIMQVYITADPKFQGQMCGLCGNFNNIQADDFTTMGGLTEGTAVDFANTWKTRASCLDVQRTFENPCSLSTENEKYAQYWCSLLSDASGVFSSCHSEINPATYKNCIYDTCNCEKTEDCMCAALSSYVHACAAKGIYIKGWRDVACKSYTLSCPNTMVYSYNMTSCGRSCRSLSQTDFSCSSQFVAVDGCGCAEGTYLNEKEECVDPSGCPCYDSNTVIQPGETVSREGTTCTCKQGQLNCIGSGKVQECTSPMTYLNCSAAVPGSTGSECAKSCKTLDMACVSTGCVSGCVCPSGLVSDDNGGCITEDLCPCVHNGASYKPGETVKEDCNTCTCKDRRWQCTTNQCSATCSIYGDGHYITFDDKRYVFNGNCEYTLAQDFCSSSNTNGTFRVITENIPCGTTGTTCSKAIKLFIGSNELVLSDGSYQVVQRDAGQEIPYQIRTMGNYLVIETNNGVVLIWDRKTSMYIKLTPDFNGRVCGLCGNFDGNANNDFTTRSQELVVNALDFGNSWKFSPTCPEAMVVQEPCAHNPYREAWAQRQCSIINSDVFSACHSKVDPASFYSACVRDACACDTGGDCECFCTAVAAYAEACNAVGVCVAWRTPKVCPLFCDYYNPPGECEWHYKPCGAPCMKTCRNPAGTCSLQLPAMEGCYPECPAGLPFFDEDTMKCVALEECGCYVGMEHYANGQTVPATNNCETWYLILNSQNGETWKVDNCTTATCIDGEVITNTPQCKHVDAPTCESGRSPVKIYDDSGCCFTYSCECSCAGWGGSHYLTFDGNAYTFSDSCSYILVQEIINPNLKIVLDKHCSVGSSFCPQSVIITYKSQQVLLTQDSADGGVTNVVDNKQVYPAFKNINFVITSTGMEITVVIPEIKVQVTYSGLTFNIDLPDTLFHNNTEGLCGTCDNNKDNDCQSPSGQLGSCSETAPNWQVPGDTYSAKMCLFYTCVPFPLCVRVFEDCRKAIPPEPYVESCKVDVCTTTESGCTSLQAYALACGKQGFCVDWRNYTNGECGDVYWSAPLMFLQPNETWQNGCQMCECDADTLSIQCKDVACPTVPTPVCDKPGEVLIKKTDGCCTSYECRNDDLCKSCKCGTTMDPETELLAPECVVIDCNPNCQAGYEYQPIAGQCCGKCVRTSCVIMINNSVNTFPVNETFTSPDDRCVKYKCEEINGEPVAVETKTTCPPFNPDNCVPVSTLKSNCNVQKNISVLVNKGCTSITEVELTSCEGSCGTSSMYSSESNTMMHSCSCCLEQDTSKRQVELLCPDGSKVSFSYVYIESCGCQKTECQSAQRRRRRR</sequence>
<dbReference type="FunFam" id="2.10.25.10:FF:000153">
    <property type="entry name" value="MUC5B isoform 1"/>
    <property type="match status" value="1"/>
</dbReference>